<feature type="region of interest" description="Disordered" evidence="1">
    <location>
        <begin position="1"/>
        <end position="101"/>
    </location>
</feature>
<dbReference type="EMBL" id="LGRX02018899">
    <property type="protein sequence ID" value="KAK3259266.1"/>
    <property type="molecule type" value="Genomic_DNA"/>
</dbReference>
<feature type="compositionally biased region" description="Basic and acidic residues" evidence="1">
    <location>
        <begin position="64"/>
        <end position="101"/>
    </location>
</feature>
<evidence type="ECO:0000313" key="2">
    <source>
        <dbReference type="EMBL" id="KAK3259266.1"/>
    </source>
</evidence>
<feature type="non-terminal residue" evidence="2">
    <location>
        <position position="609"/>
    </location>
</feature>
<sequence>MSSHEQGGGKSAPPQYDEQYLAQKFDQVLSKLKPQRSPNAGARSAEGSQTDRGQGSRKSSVHAGSKDAESAFDRLFSDSQQRDTRLHHLQKQSEDSFKFDCEQSRVLPKSAEIAGLRFNAAGDSKGGVDPTLYAVLLYEEGQQREKLKKQRSKKQLEAQMSEEMSRASFTPELTEMAMGMPRPQKLEDRVHQMQEEKERKISALRESLNAENSKELKFAPAINKDFHSSKQPLFGNHDFLARQRILESARQFRTAMRAAEVLEEERGPGTPTICDSSKVIKREQPVHERLFNLAAPKENSPIRQLAWESSGDYGGGGNHIVKKADAAPSLVAMELYQDAMVRDVRLKRMMEERVATDDLTSVRKIKQQSVRACVRRLEKDLYQAVHDIGGDLSARGLLSRQQVLKTLQQMKLFKPAQEYNQKQKRTGGAPEGAHTLREDREEARLLDRLFELLAINTRDQQADGEQTEMPGMDVETLFNFLAAVTELSLADPSVTHEVALSYTAAASSSEADQEMMPEDGMSADGMLDLVNIPGDDARKVHALALEFRKLTSSRPVTAVAAGYLLLCPSLLRGCHGKLRLSSFAQPRECQAAQRCMEECSQPRECQAAQ</sequence>
<accession>A0AAE0FHA0</accession>
<feature type="compositionally biased region" description="Gly residues" evidence="1">
    <location>
        <begin position="1"/>
        <end position="10"/>
    </location>
</feature>
<keyword evidence="3" id="KW-1185">Reference proteome</keyword>
<dbReference type="AlphaFoldDB" id="A0AAE0FHA0"/>
<proteinExistence type="predicted"/>
<evidence type="ECO:0000256" key="1">
    <source>
        <dbReference type="SAM" id="MobiDB-lite"/>
    </source>
</evidence>
<dbReference type="Proteomes" id="UP001190700">
    <property type="component" value="Unassembled WGS sequence"/>
</dbReference>
<feature type="compositionally biased region" description="Polar residues" evidence="1">
    <location>
        <begin position="46"/>
        <end position="58"/>
    </location>
</feature>
<evidence type="ECO:0000313" key="3">
    <source>
        <dbReference type="Proteomes" id="UP001190700"/>
    </source>
</evidence>
<protein>
    <submittedName>
        <fullName evidence="2">Uncharacterized protein</fullName>
    </submittedName>
</protein>
<organism evidence="2 3">
    <name type="scientific">Cymbomonas tetramitiformis</name>
    <dbReference type="NCBI Taxonomy" id="36881"/>
    <lineage>
        <taxon>Eukaryota</taxon>
        <taxon>Viridiplantae</taxon>
        <taxon>Chlorophyta</taxon>
        <taxon>Pyramimonadophyceae</taxon>
        <taxon>Pyramimonadales</taxon>
        <taxon>Pyramimonadaceae</taxon>
        <taxon>Cymbomonas</taxon>
    </lineage>
</organism>
<name>A0AAE0FHA0_9CHLO</name>
<comment type="caution">
    <text evidence="2">The sequence shown here is derived from an EMBL/GenBank/DDBJ whole genome shotgun (WGS) entry which is preliminary data.</text>
</comment>
<reference evidence="2 3" key="1">
    <citation type="journal article" date="2015" name="Genome Biol. Evol.">
        <title>Comparative Genomics of a Bacterivorous Green Alga Reveals Evolutionary Causalities and Consequences of Phago-Mixotrophic Mode of Nutrition.</title>
        <authorList>
            <person name="Burns J.A."/>
            <person name="Paasch A."/>
            <person name="Narechania A."/>
            <person name="Kim E."/>
        </authorList>
    </citation>
    <scope>NUCLEOTIDE SEQUENCE [LARGE SCALE GENOMIC DNA]</scope>
    <source>
        <strain evidence="2 3">PLY_AMNH</strain>
    </source>
</reference>
<gene>
    <name evidence="2" type="ORF">CYMTET_31729</name>
</gene>